<gene>
    <name evidence="3" type="primary">LOC117644452</name>
</gene>
<evidence type="ECO:0000313" key="2">
    <source>
        <dbReference type="Proteomes" id="UP000515158"/>
    </source>
</evidence>
<sequence>MNAKIILAAIAAVCCVQGIAGASLDARRLPSWNEVDVSEFADMDFEDAAEQIMMMVDQLEEETGMDLDLDVHPLKQQRAVKNVFTCATSILNAYWEVKHGVQVVVRLVHSKQQLKKDTAACAAAAAADVAKCQEDAKAADAARWAAIKADLISSGIDLALLPIATYYNCINLLA</sequence>
<keyword evidence="1" id="KW-0732">Signal</keyword>
<proteinExistence type="predicted"/>
<evidence type="ECO:0000256" key="1">
    <source>
        <dbReference type="SAM" id="SignalP"/>
    </source>
</evidence>
<accession>A0A6P8YS39</accession>
<reference evidence="3" key="1">
    <citation type="submission" date="2025-08" db="UniProtKB">
        <authorList>
            <consortium name="RefSeq"/>
        </authorList>
    </citation>
    <scope>IDENTIFICATION</scope>
    <source>
        <tissue evidence="3">Total insect</tissue>
    </source>
</reference>
<feature type="chain" id="PRO_5027983866" evidence="1">
    <location>
        <begin position="22"/>
        <end position="174"/>
    </location>
</feature>
<feature type="signal peptide" evidence="1">
    <location>
        <begin position="1"/>
        <end position="21"/>
    </location>
</feature>
<evidence type="ECO:0000313" key="3">
    <source>
        <dbReference type="RefSeq" id="XP_034239846.1"/>
    </source>
</evidence>
<name>A0A6P8YS39_THRPL</name>
<organism evidence="3">
    <name type="scientific">Thrips palmi</name>
    <name type="common">Melon thrips</name>
    <dbReference type="NCBI Taxonomy" id="161013"/>
    <lineage>
        <taxon>Eukaryota</taxon>
        <taxon>Metazoa</taxon>
        <taxon>Ecdysozoa</taxon>
        <taxon>Arthropoda</taxon>
        <taxon>Hexapoda</taxon>
        <taxon>Insecta</taxon>
        <taxon>Pterygota</taxon>
        <taxon>Neoptera</taxon>
        <taxon>Paraneoptera</taxon>
        <taxon>Thysanoptera</taxon>
        <taxon>Terebrantia</taxon>
        <taxon>Thripoidea</taxon>
        <taxon>Thripidae</taxon>
        <taxon>Thrips</taxon>
    </lineage>
</organism>
<protein>
    <submittedName>
        <fullName evidence="3">Uncharacterized protein LOC117644452 isoform X3</fullName>
    </submittedName>
</protein>
<keyword evidence="2" id="KW-1185">Reference proteome</keyword>
<dbReference type="RefSeq" id="XP_034239846.1">
    <property type="nucleotide sequence ID" value="XM_034383955.1"/>
</dbReference>
<dbReference type="AlphaFoldDB" id="A0A6P8YS39"/>
<dbReference type="Proteomes" id="UP000515158">
    <property type="component" value="Unplaced"/>
</dbReference>
<dbReference type="GeneID" id="117644452"/>